<dbReference type="InterPro" id="IPR001647">
    <property type="entry name" value="HTH_TetR"/>
</dbReference>
<dbReference type="Gene3D" id="1.10.357.10">
    <property type="entry name" value="Tetracycline Repressor, domain 2"/>
    <property type="match status" value="1"/>
</dbReference>
<dbReference type="InterPro" id="IPR010982">
    <property type="entry name" value="Lambda_DNA-bd_dom_sf"/>
</dbReference>
<dbReference type="EMBL" id="BAAAMY010000004">
    <property type="protein sequence ID" value="GAA1914512.1"/>
    <property type="molecule type" value="Genomic_DNA"/>
</dbReference>
<feature type="domain" description="HTH cro/C1-type" evidence="3">
    <location>
        <begin position="63"/>
        <end position="114"/>
    </location>
</feature>
<evidence type="ECO:0000313" key="5">
    <source>
        <dbReference type="EMBL" id="GAA1914512.1"/>
    </source>
</evidence>
<dbReference type="PANTHER" id="PTHR30055">
    <property type="entry name" value="HTH-TYPE TRANSCRIPTIONAL REGULATOR RUTR"/>
    <property type="match status" value="1"/>
</dbReference>
<dbReference type="Pfam" id="PF00440">
    <property type="entry name" value="TetR_N"/>
    <property type="match status" value="1"/>
</dbReference>
<protein>
    <recommendedName>
        <fullName evidence="7">TetR family transcriptional regulator</fullName>
    </recommendedName>
</protein>
<accession>A0ABN2P876</accession>
<dbReference type="PRINTS" id="PR00455">
    <property type="entry name" value="HTHTETR"/>
</dbReference>
<dbReference type="SMART" id="SM00530">
    <property type="entry name" value="HTH_XRE"/>
    <property type="match status" value="1"/>
</dbReference>
<evidence type="ECO:0000259" key="4">
    <source>
        <dbReference type="PROSITE" id="PS50977"/>
    </source>
</evidence>
<evidence type="ECO:0000256" key="2">
    <source>
        <dbReference type="PROSITE-ProRule" id="PRU00335"/>
    </source>
</evidence>
<evidence type="ECO:0008006" key="7">
    <source>
        <dbReference type="Google" id="ProtNLM"/>
    </source>
</evidence>
<evidence type="ECO:0000313" key="6">
    <source>
        <dbReference type="Proteomes" id="UP001501612"/>
    </source>
</evidence>
<dbReference type="Gene3D" id="1.10.260.40">
    <property type="entry name" value="lambda repressor-like DNA-binding domains"/>
    <property type="match status" value="1"/>
</dbReference>
<dbReference type="InterPro" id="IPR041490">
    <property type="entry name" value="KstR2_TetR_C"/>
</dbReference>
<dbReference type="SUPFAM" id="SSF47413">
    <property type="entry name" value="lambda repressor-like DNA-binding domains"/>
    <property type="match status" value="1"/>
</dbReference>
<dbReference type="PANTHER" id="PTHR30055:SF237">
    <property type="entry name" value="TRANSCRIPTIONAL REPRESSOR MCE3R"/>
    <property type="match status" value="1"/>
</dbReference>
<feature type="DNA-binding region" description="H-T-H motif" evidence="2">
    <location>
        <begin position="167"/>
        <end position="186"/>
    </location>
</feature>
<dbReference type="Pfam" id="PF13560">
    <property type="entry name" value="HTH_31"/>
    <property type="match status" value="1"/>
</dbReference>
<dbReference type="Proteomes" id="UP001501612">
    <property type="component" value="Unassembled WGS sequence"/>
</dbReference>
<dbReference type="SUPFAM" id="SSF48498">
    <property type="entry name" value="Tetracyclin repressor-like, C-terminal domain"/>
    <property type="match status" value="1"/>
</dbReference>
<dbReference type="Pfam" id="PF17932">
    <property type="entry name" value="TetR_C_24"/>
    <property type="match status" value="1"/>
</dbReference>
<sequence>MTHVTMLDPSRGVKARRTAGTTRRAGGVFRFAEIDRGRILRGVEDDDPRAAHRRALGASARGLRLARGLTLRDVAAPLGISVATLSAIENGRTGASSARVAALATLLDVPVQRLFSPVDDGPPARPAASVDGPRTTADWRRFETLALDPALAGALSSFLEFGYHGATMRTIAERAGLSVPGLYHHYAGKQEMLLAILDLTMTDLLARVTAARADGAHPVTRFALVVECLALFHTHRRELGFVGASEMRSLEPAARERVATARRQVQQVVDDEVAAAVGLGAFGTDTPHEAARAVVTMTTALPQWFRADGPTSAEQVAAQYVRFALDLVRHRPTDPAPAPGRATPPA</sequence>
<dbReference type="SUPFAM" id="SSF46689">
    <property type="entry name" value="Homeodomain-like"/>
    <property type="match status" value="1"/>
</dbReference>
<evidence type="ECO:0000259" key="3">
    <source>
        <dbReference type="PROSITE" id="PS50943"/>
    </source>
</evidence>
<dbReference type="PROSITE" id="PS50977">
    <property type="entry name" value="HTH_TETR_2"/>
    <property type="match status" value="1"/>
</dbReference>
<proteinExistence type="predicted"/>
<evidence type="ECO:0000256" key="1">
    <source>
        <dbReference type="ARBA" id="ARBA00023125"/>
    </source>
</evidence>
<name>A0ABN2P876_9ACTN</name>
<gene>
    <name evidence="5" type="ORF">GCM10009737_14840</name>
</gene>
<feature type="domain" description="HTH tetR-type" evidence="4">
    <location>
        <begin position="144"/>
        <end position="204"/>
    </location>
</feature>
<dbReference type="InterPro" id="IPR050109">
    <property type="entry name" value="HTH-type_TetR-like_transc_reg"/>
</dbReference>
<organism evidence="5 6">
    <name type="scientific">Nocardioides lentus</name>
    <dbReference type="NCBI Taxonomy" id="338077"/>
    <lineage>
        <taxon>Bacteria</taxon>
        <taxon>Bacillati</taxon>
        <taxon>Actinomycetota</taxon>
        <taxon>Actinomycetes</taxon>
        <taxon>Propionibacteriales</taxon>
        <taxon>Nocardioidaceae</taxon>
        <taxon>Nocardioides</taxon>
    </lineage>
</organism>
<dbReference type="InterPro" id="IPR009057">
    <property type="entry name" value="Homeodomain-like_sf"/>
</dbReference>
<dbReference type="CDD" id="cd00093">
    <property type="entry name" value="HTH_XRE"/>
    <property type="match status" value="1"/>
</dbReference>
<keyword evidence="6" id="KW-1185">Reference proteome</keyword>
<reference evidence="5 6" key="1">
    <citation type="journal article" date="2019" name="Int. J. Syst. Evol. Microbiol.">
        <title>The Global Catalogue of Microorganisms (GCM) 10K type strain sequencing project: providing services to taxonomists for standard genome sequencing and annotation.</title>
        <authorList>
            <consortium name="The Broad Institute Genomics Platform"/>
            <consortium name="The Broad Institute Genome Sequencing Center for Infectious Disease"/>
            <person name="Wu L."/>
            <person name="Ma J."/>
        </authorList>
    </citation>
    <scope>NUCLEOTIDE SEQUENCE [LARGE SCALE GENOMIC DNA]</scope>
    <source>
        <strain evidence="5 6">JCM 14046</strain>
    </source>
</reference>
<dbReference type="InterPro" id="IPR036271">
    <property type="entry name" value="Tet_transcr_reg_TetR-rel_C_sf"/>
</dbReference>
<dbReference type="InterPro" id="IPR001387">
    <property type="entry name" value="Cro/C1-type_HTH"/>
</dbReference>
<dbReference type="PROSITE" id="PS50943">
    <property type="entry name" value="HTH_CROC1"/>
    <property type="match status" value="1"/>
</dbReference>
<keyword evidence="1 2" id="KW-0238">DNA-binding</keyword>
<comment type="caution">
    <text evidence="5">The sequence shown here is derived from an EMBL/GenBank/DDBJ whole genome shotgun (WGS) entry which is preliminary data.</text>
</comment>